<dbReference type="SMART" id="SM00822">
    <property type="entry name" value="PKS_KR"/>
    <property type="match status" value="1"/>
</dbReference>
<keyword evidence="4" id="KW-1185">Reference proteome</keyword>
<keyword evidence="1" id="KW-0812">Transmembrane</keyword>
<dbReference type="InterPro" id="IPR057326">
    <property type="entry name" value="KR_dom"/>
</dbReference>
<dbReference type="InterPro" id="IPR002347">
    <property type="entry name" value="SDR_fam"/>
</dbReference>
<protein>
    <submittedName>
        <fullName evidence="3">D-beta-hydroxybutyrate dehydrogenase, mitochondrial</fullName>
    </submittedName>
</protein>
<dbReference type="GO" id="GO:0008202">
    <property type="term" value="P:steroid metabolic process"/>
    <property type="evidence" value="ECO:0007669"/>
    <property type="project" value="TreeGrafter"/>
</dbReference>
<keyword evidence="1" id="KW-0472">Membrane</keyword>
<dbReference type="OrthoDB" id="9876299at2759"/>
<dbReference type="GO" id="GO:0016491">
    <property type="term" value="F:oxidoreductase activity"/>
    <property type="evidence" value="ECO:0007669"/>
    <property type="project" value="TreeGrafter"/>
</dbReference>
<gene>
    <name evidence="3" type="primary">BDH1</name>
    <name evidence="3" type="ORF">Bhyg_13176</name>
</gene>
<dbReference type="SUPFAM" id="SSF51735">
    <property type="entry name" value="NAD(P)-binding Rossmann-fold domains"/>
    <property type="match status" value="1"/>
</dbReference>
<evidence type="ECO:0000256" key="1">
    <source>
        <dbReference type="SAM" id="Phobius"/>
    </source>
</evidence>
<dbReference type="PANTHER" id="PTHR43313:SF36">
    <property type="entry name" value="D-BETA-HYDROXYBUTYRATE DEHYDROGENASE, MITOCHONDRIAL"/>
    <property type="match status" value="1"/>
</dbReference>
<evidence type="ECO:0000313" key="3">
    <source>
        <dbReference type="EMBL" id="KAJ6634601.1"/>
    </source>
</evidence>
<name>A0A9Q0RW36_9DIPT</name>
<sequence length="423" mass="46147">MRLFSESSCPKKTWREINALLGKGCKKPKSFAIKVNDIVVNDELCSDAFNNYYANVGSNLAGKITVRGSRFLGTSICSSYSCWSVGRMKDPVNDKDITFATGVNRAHMEPSTALVLGIQLFALFSIAGGLLLYLLCKVRGTRGSLIGQKGGSVLITSADTALGLQLCTHLALRGCRVFAGMKDPVESLPAKLLKGWIKMKENLGQRIDGSIVSLRLDVTREDVLKEATEAMGAHLNACERGILAVINTAGIVHRGRIENQDSLQWEKMFKTNVLGSLRVARAFTGLLKPTRGRLIYFGAGTEGDGLVAYTASRLAVDGCADALRNELNSFGINVIALDSHGVPAESLYRSPIPYHVTDHSDAPTQYSAEVLTQRALGVIEKALWDVCPNERYHLAVPYSKFSINNPCRSIYKKSNNIQMVQQV</sequence>
<dbReference type="InterPro" id="IPR036291">
    <property type="entry name" value="NAD(P)-bd_dom_sf"/>
</dbReference>
<dbReference type="Proteomes" id="UP001151699">
    <property type="component" value="Chromosome C"/>
</dbReference>
<dbReference type="AlphaFoldDB" id="A0A9Q0RW36"/>
<evidence type="ECO:0000313" key="4">
    <source>
        <dbReference type="Proteomes" id="UP001151699"/>
    </source>
</evidence>
<keyword evidence="1" id="KW-1133">Transmembrane helix</keyword>
<reference evidence="3" key="1">
    <citation type="submission" date="2022-07" db="EMBL/GenBank/DDBJ databases">
        <authorList>
            <person name="Trinca V."/>
            <person name="Uliana J.V.C."/>
            <person name="Torres T.T."/>
            <person name="Ward R.J."/>
            <person name="Monesi N."/>
        </authorList>
    </citation>
    <scope>NUCLEOTIDE SEQUENCE</scope>
    <source>
        <strain evidence="3">HSMRA1968</strain>
        <tissue evidence="3">Whole embryos</tissue>
    </source>
</reference>
<proteinExistence type="predicted"/>
<organism evidence="3 4">
    <name type="scientific">Pseudolycoriella hygida</name>
    <dbReference type="NCBI Taxonomy" id="35572"/>
    <lineage>
        <taxon>Eukaryota</taxon>
        <taxon>Metazoa</taxon>
        <taxon>Ecdysozoa</taxon>
        <taxon>Arthropoda</taxon>
        <taxon>Hexapoda</taxon>
        <taxon>Insecta</taxon>
        <taxon>Pterygota</taxon>
        <taxon>Neoptera</taxon>
        <taxon>Endopterygota</taxon>
        <taxon>Diptera</taxon>
        <taxon>Nematocera</taxon>
        <taxon>Sciaroidea</taxon>
        <taxon>Sciaridae</taxon>
        <taxon>Pseudolycoriella</taxon>
    </lineage>
</organism>
<dbReference type="Pfam" id="PF00106">
    <property type="entry name" value="adh_short"/>
    <property type="match status" value="1"/>
</dbReference>
<dbReference type="EMBL" id="WJQU01000004">
    <property type="protein sequence ID" value="KAJ6634601.1"/>
    <property type="molecule type" value="Genomic_DNA"/>
</dbReference>
<accession>A0A9Q0RW36</accession>
<dbReference type="PANTHER" id="PTHR43313">
    <property type="entry name" value="SHORT-CHAIN DEHYDROGENASE/REDUCTASE FAMILY 9C"/>
    <property type="match status" value="1"/>
</dbReference>
<dbReference type="Gene3D" id="3.40.50.720">
    <property type="entry name" value="NAD(P)-binding Rossmann-like Domain"/>
    <property type="match status" value="1"/>
</dbReference>
<feature type="domain" description="Ketoreductase" evidence="2">
    <location>
        <begin position="151"/>
        <end position="346"/>
    </location>
</feature>
<evidence type="ECO:0000259" key="2">
    <source>
        <dbReference type="SMART" id="SM00822"/>
    </source>
</evidence>
<feature type="transmembrane region" description="Helical" evidence="1">
    <location>
        <begin position="113"/>
        <end position="135"/>
    </location>
</feature>
<comment type="caution">
    <text evidence="3">The sequence shown here is derived from an EMBL/GenBank/DDBJ whole genome shotgun (WGS) entry which is preliminary data.</text>
</comment>